<dbReference type="EMBL" id="JAHRIP010029482">
    <property type="protein sequence ID" value="MEQ2291848.1"/>
    <property type="molecule type" value="Genomic_DNA"/>
</dbReference>
<reference evidence="2 3" key="1">
    <citation type="submission" date="2021-06" db="EMBL/GenBank/DDBJ databases">
        <authorList>
            <person name="Palmer J.M."/>
        </authorList>
    </citation>
    <scope>NUCLEOTIDE SEQUENCE [LARGE SCALE GENOMIC DNA]</scope>
    <source>
        <strain evidence="2 3">AS_MEX2019</strain>
        <tissue evidence="2">Muscle</tissue>
    </source>
</reference>
<organism evidence="2 3">
    <name type="scientific">Ameca splendens</name>
    <dbReference type="NCBI Taxonomy" id="208324"/>
    <lineage>
        <taxon>Eukaryota</taxon>
        <taxon>Metazoa</taxon>
        <taxon>Chordata</taxon>
        <taxon>Craniata</taxon>
        <taxon>Vertebrata</taxon>
        <taxon>Euteleostomi</taxon>
        <taxon>Actinopterygii</taxon>
        <taxon>Neopterygii</taxon>
        <taxon>Teleostei</taxon>
        <taxon>Neoteleostei</taxon>
        <taxon>Acanthomorphata</taxon>
        <taxon>Ovalentaria</taxon>
        <taxon>Atherinomorphae</taxon>
        <taxon>Cyprinodontiformes</taxon>
        <taxon>Goodeidae</taxon>
        <taxon>Ameca</taxon>
    </lineage>
</organism>
<evidence type="ECO:0000256" key="1">
    <source>
        <dbReference type="SAM" id="MobiDB-lite"/>
    </source>
</evidence>
<feature type="region of interest" description="Disordered" evidence="1">
    <location>
        <begin position="12"/>
        <end position="91"/>
    </location>
</feature>
<protein>
    <submittedName>
        <fullName evidence="2">Uncharacterized protein</fullName>
    </submittedName>
</protein>
<name>A0ABV0YDL2_9TELE</name>
<dbReference type="Proteomes" id="UP001469553">
    <property type="component" value="Unassembled WGS sequence"/>
</dbReference>
<gene>
    <name evidence="2" type="ORF">AMECASPLE_017083</name>
</gene>
<evidence type="ECO:0000313" key="2">
    <source>
        <dbReference type="EMBL" id="MEQ2291848.1"/>
    </source>
</evidence>
<feature type="compositionally biased region" description="Polar residues" evidence="1">
    <location>
        <begin position="76"/>
        <end position="91"/>
    </location>
</feature>
<comment type="caution">
    <text evidence="2">The sequence shown here is derived from an EMBL/GenBank/DDBJ whole genome shotgun (WGS) entry which is preliminary data.</text>
</comment>
<evidence type="ECO:0000313" key="3">
    <source>
        <dbReference type="Proteomes" id="UP001469553"/>
    </source>
</evidence>
<proteinExistence type="predicted"/>
<sequence>MTHQMVFHLARSFGVPDEGGDSVHSPGLDSADRGDEADFIDGIDPSHDIVDDEEEKEQPSCSPEAPSSLERGRGRSQPSGNRSCSSRFTGK</sequence>
<accession>A0ABV0YDL2</accession>
<keyword evidence="3" id="KW-1185">Reference proteome</keyword>